<evidence type="ECO:0000313" key="1">
    <source>
        <dbReference type="EMBL" id="KAI0298368.1"/>
    </source>
</evidence>
<name>A0AAD4M3K2_9AGAM</name>
<dbReference type="AlphaFoldDB" id="A0AAD4M3K2"/>
<feature type="non-terminal residue" evidence="1">
    <location>
        <position position="52"/>
    </location>
</feature>
<organism evidence="1 2">
    <name type="scientific">Multifurca ochricompacta</name>
    <dbReference type="NCBI Taxonomy" id="376703"/>
    <lineage>
        <taxon>Eukaryota</taxon>
        <taxon>Fungi</taxon>
        <taxon>Dikarya</taxon>
        <taxon>Basidiomycota</taxon>
        <taxon>Agaricomycotina</taxon>
        <taxon>Agaricomycetes</taxon>
        <taxon>Russulales</taxon>
        <taxon>Russulaceae</taxon>
        <taxon>Multifurca</taxon>
    </lineage>
</organism>
<proteinExistence type="predicted"/>
<keyword evidence="2" id="KW-1185">Reference proteome</keyword>
<dbReference type="EMBL" id="WTXG01000029">
    <property type="protein sequence ID" value="KAI0298368.1"/>
    <property type="molecule type" value="Genomic_DNA"/>
</dbReference>
<gene>
    <name evidence="1" type="ORF">B0F90DRAFT_1952380</name>
</gene>
<accession>A0AAD4M3K2</accession>
<dbReference type="Proteomes" id="UP001203297">
    <property type="component" value="Unassembled WGS sequence"/>
</dbReference>
<sequence>MGPIPSNDRVKRYFSDLYIPSYTPTLSALIESRKPSPKMSYKPSLLLVANSD</sequence>
<comment type="caution">
    <text evidence="1">The sequence shown here is derived from an EMBL/GenBank/DDBJ whole genome shotgun (WGS) entry which is preliminary data.</text>
</comment>
<evidence type="ECO:0000313" key="2">
    <source>
        <dbReference type="Proteomes" id="UP001203297"/>
    </source>
</evidence>
<protein>
    <submittedName>
        <fullName evidence="1">Uncharacterized protein</fullName>
    </submittedName>
</protein>
<reference evidence="1" key="1">
    <citation type="journal article" date="2022" name="New Phytol.">
        <title>Evolutionary transition to the ectomycorrhizal habit in the genomes of a hyperdiverse lineage of mushroom-forming fungi.</title>
        <authorList>
            <person name="Looney B."/>
            <person name="Miyauchi S."/>
            <person name="Morin E."/>
            <person name="Drula E."/>
            <person name="Courty P.E."/>
            <person name="Kohler A."/>
            <person name="Kuo A."/>
            <person name="LaButti K."/>
            <person name="Pangilinan J."/>
            <person name="Lipzen A."/>
            <person name="Riley R."/>
            <person name="Andreopoulos W."/>
            <person name="He G."/>
            <person name="Johnson J."/>
            <person name="Nolan M."/>
            <person name="Tritt A."/>
            <person name="Barry K.W."/>
            <person name="Grigoriev I.V."/>
            <person name="Nagy L.G."/>
            <person name="Hibbett D."/>
            <person name="Henrissat B."/>
            <person name="Matheny P.B."/>
            <person name="Labbe J."/>
            <person name="Martin F.M."/>
        </authorList>
    </citation>
    <scope>NUCLEOTIDE SEQUENCE</scope>
    <source>
        <strain evidence="1">BPL690</strain>
    </source>
</reference>